<comment type="domain">
    <text evidence="8">Domain I is involved in oligomerization and binding regulators, domain II is flexibile and of varying length in different bacteria, domain III forms the AAA+ region, while domain IV binds dsDNA.</text>
</comment>
<comment type="subcellular location">
    <subcellularLocation>
        <location evidence="8">Cytoplasm</location>
    </subcellularLocation>
</comment>
<dbReference type="SMART" id="SM00382">
    <property type="entry name" value="AAA"/>
    <property type="match status" value="1"/>
</dbReference>
<accession>A0A444A0E6</accession>
<evidence type="ECO:0000256" key="9">
    <source>
        <dbReference type="NCBIfam" id="TIGR00362"/>
    </source>
</evidence>
<dbReference type="FunFam" id="3.40.50.300:FF:000103">
    <property type="entry name" value="Chromosomal replication initiator protein DnaA"/>
    <property type="match status" value="1"/>
</dbReference>
<dbReference type="Proteomes" id="UP000288983">
    <property type="component" value="Unassembled WGS sequence"/>
</dbReference>
<dbReference type="GO" id="GO:0006270">
    <property type="term" value="P:DNA replication initiation"/>
    <property type="evidence" value="ECO:0007669"/>
    <property type="project" value="UniProtKB-UniRule"/>
</dbReference>
<dbReference type="GO" id="GO:0005886">
    <property type="term" value="C:plasma membrane"/>
    <property type="evidence" value="ECO:0007669"/>
    <property type="project" value="TreeGrafter"/>
</dbReference>
<comment type="caution">
    <text evidence="8">Lacks conserved residue(s) required for the propagation of feature annotation.</text>
</comment>
<dbReference type="InterPro" id="IPR027417">
    <property type="entry name" value="P-loop_NTPase"/>
</dbReference>
<dbReference type="Gene3D" id="1.10.1750.10">
    <property type="match status" value="1"/>
</dbReference>
<dbReference type="CDD" id="cd00009">
    <property type="entry name" value="AAA"/>
    <property type="match status" value="1"/>
</dbReference>
<dbReference type="GO" id="GO:0005737">
    <property type="term" value="C:cytoplasm"/>
    <property type="evidence" value="ECO:0007669"/>
    <property type="project" value="UniProtKB-SubCell"/>
</dbReference>
<feature type="binding site" evidence="8">
    <location>
        <position position="216"/>
    </location>
    <ligand>
        <name>ATP</name>
        <dbReference type="ChEBI" id="CHEBI:30616"/>
    </ligand>
</feature>
<dbReference type="Gene3D" id="3.30.300.180">
    <property type="match status" value="1"/>
</dbReference>
<dbReference type="GO" id="GO:0006275">
    <property type="term" value="P:regulation of DNA replication"/>
    <property type="evidence" value="ECO:0007669"/>
    <property type="project" value="UniProtKB-UniRule"/>
</dbReference>
<dbReference type="SMART" id="SM00760">
    <property type="entry name" value="Bac_DnaA_C"/>
    <property type="match status" value="1"/>
</dbReference>
<feature type="domain" description="Chromosomal replication initiator DnaA C-terminal" evidence="14">
    <location>
        <begin position="412"/>
        <end position="481"/>
    </location>
</feature>
<dbReference type="FunFam" id="1.10.8.60:FF:000003">
    <property type="entry name" value="Chromosomal replication initiator protein DnaA"/>
    <property type="match status" value="1"/>
</dbReference>
<evidence type="ECO:0000256" key="2">
    <source>
        <dbReference type="ARBA" id="ARBA00022490"/>
    </source>
</evidence>
<dbReference type="OrthoDB" id="9807019at2"/>
<dbReference type="Gene3D" id="3.40.50.300">
    <property type="entry name" value="P-loop containing nucleotide triphosphate hydrolases"/>
    <property type="match status" value="1"/>
</dbReference>
<dbReference type="AlphaFoldDB" id="A0A444A0E6"/>
<feature type="binding site" evidence="8">
    <location>
        <position position="214"/>
    </location>
    <ligand>
        <name>ATP</name>
        <dbReference type="ChEBI" id="CHEBI:30616"/>
    </ligand>
</feature>
<dbReference type="Gene3D" id="1.10.8.60">
    <property type="match status" value="1"/>
</dbReference>
<dbReference type="Pfam" id="PF11638">
    <property type="entry name" value="DnaA_N"/>
    <property type="match status" value="1"/>
</dbReference>
<dbReference type="STRING" id="237609.PSAKL28_00090"/>
<evidence type="ECO:0000256" key="8">
    <source>
        <dbReference type="HAMAP-Rule" id="MF_00377"/>
    </source>
</evidence>
<keyword evidence="3 8" id="KW-0235">DNA replication</keyword>
<evidence type="ECO:0000313" key="16">
    <source>
        <dbReference type="Proteomes" id="UP000288983"/>
    </source>
</evidence>
<evidence type="ECO:0000256" key="11">
    <source>
        <dbReference type="RuleBase" id="RU004227"/>
    </source>
</evidence>
<proteinExistence type="inferred from homology"/>
<feature type="region of interest" description="Disordered" evidence="12">
    <location>
        <begin position="126"/>
        <end position="156"/>
    </location>
</feature>
<feature type="region of interest" description="Domain I, interacts with DnaA modulators" evidence="8">
    <location>
        <begin position="1"/>
        <end position="117"/>
    </location>
</feature>
<dbReference type="GO" id="GO:0003688">
    <property type="term" value="F:DNA replication origin binding"/>
    <property type="evidence" value="ECO:0007669"/>
    <property type="project" value="UniProtKB-UniRule"/>
</dbReference>
<dbReference type="InterPro" id="IPR013159">
    <property type="entry name" value="DnaA_C"/>
</dbReference>
<dbReference type="CDD" id="cd06571">
    <property type="entry name" value="Bac_DnaA_C"/>
    <property type="match status" value="1"/>
</dbReference>
<keyword evidence="7 8" id="KW-0238">DNA-binding</keyword>
<name>A0A444A0E6_9PSED</name>
<evidence type="ECO:0000256" key="6">
    <source>
        <dbReference type="ARBA" id="ARBA00023121"/>
    </source>
</evidence>
<dbReference type="Pfam" id="PF00308">
    <property type="entry name" value="Bac_DnaA"/>
    <property type="match status" value="1"/>
</dbReference>
<dbReference type="InterPro" id="IPR013317">
    <property type="entry name" value="DnaA_dom"/>
</dbReference>
<feature type="binding site" evidence="8">
    <location>
        <position position="212"/>
    </location>
    <ligand>
        <name>ATP</name>
        <dbReference type="ChEBI" id="CHEBI:30616"/>
    </ligand>
</feature>
<comment type="function">
    <text evidence="8 10">Plays an essential role in the initiation and regulation of chromosomal replication. ATP-DnaA binds to the origin of replication (oriC) to initiate formation of the DNA replication initiation complex once per cell cycle. Binds the DnaA box (a 9 base pair repeat at the origin) and separates the double-stranded (ds)DNA. Forms a right-handed helical filament on oriC DNA; dsDNA binds to the exterior of the filament while single-stranded (ss)DNA is stabiized in the filament's interior. The ATP-DnaA-oriC complex binds and stabilizes one strand of the AT-rich DNA unwinding element (DUE), permitting loading of DNA polymerase. After initiation quickly degrades to an ADP-DnaA complex that is not apt for DNA replication. Binds acidic phospholipids.</text>
</comment>
<feature type="region of interest" description="Domain III, AAA+ region" evidence="8">
    <location>
        <begin position="168"/>
        <end position="384"/>
    </location>
</feature>
<feature type="region of interest" description="Domain IV, binds dsDNA" evidence="8">
    <location>
        <begin position="385"/>
        <end position="504"/>
    </location>
</feature>
<dbReference type="PANTHER" id="PTHR30050:SF2">
    <property type="entry name" value="CHROMOSOMAL REPLICATION INITIATOR PROTEIN DNAA"/>
    <property type="match status" value="1"/>
</dbReference>
<evidence type="ECO:0000256" key="10">
    <source>
        <dbReference type="RuleBase" id="RU000577"/>
    </source>
</evidence>
<evidence type="ECO:0000256" key="7">
    <source>
        <dbReference type="ARBA" id="ARBA00023125"/>
    </source>
</evidence>
<evidence type="ECO:0000259" key="13">
    <source>
        <dbReference type="SMART" id="SM00382"/>
    </source>
</evidence>
<comment type="subunit">
    <text evidence="8">Oligomerizes as a right-handed, spiral filament on DNA at oriC.</text>
</comment>
<dbReference type="InterPro" id="IPR003593">
    <property type="entry name" value="AAA+_ATPase"/>
</dbReference>
<evidence type="ECO:0000256" key="4">
    <source>
        <dbReference type="ARBA" id="ARBA00022741"/>
    </source>
</evidence>
<dbReference type="PRINTS" id="PR00051">
    <property type="entry name" value="DNAA"/>
</dbReference>
<dbReference type="NCBIfam" id="TIGR00362">
    <property type="entry name" value="DnaA"/>
    <property type="match status" value="1"/>
</dbReference>
<dbReference type="RefSeq" id="WP_128322019.1">
    <property type="nucleotide sequence ID" value="NZ_QJRG01000033.1"/>
</dbReference>
<dbReference type="HAMAP" id="MF_00377">
    <property type="entry name" value="DnaA_bact"/>
    <property type="match status" value="1"/>
</dbReference>
<evidence type="ECO:0000313" key="15">
    <source>
        <dbReference type="EMBL" id="RWU26913.1"/>
    </source>
</evidence>
<dbReference type="GO" id="GO:0008289">
    <property type="term" value="F:lipid binding"/>
    <property type="evidence" value="ECO:0007669"/>
    <property type="project" value="UniProtKB-KW"/>
</dbReference>
<feature type="domain" description="AAA+ ATPase" evidence="13">
    <location>
        <begin position="201"/>
        <end position="406"/>
    </location>
</feature>
<evidence type="ECO:0000256" key="5">
    <source>
        <dbReference type="ARBA" id="ARBA00022840"/>
    </source>
</evidence>
<reference evidence="15 16" key="1">
    <citation type="submission" date="2018-06" db="EMBL/GenBank/DDBJ databases">
        <title>Bacteria isolated from soil of Wuhan.</title>
        <authorList>
            <person name="Wei X."/>
            <person name="Chunhua H."/>
        </authorList>
    </citation>
    <scope>NUCLEOTIDE SEQUENCE [LARGE SCALE GENOMIC DNA]</scope>
    <source>
        <strain evidence="16">xwS2</strain>
    </source>
</reference>
<dbReference type="Pfam" id="PF08299">
    <property type="entry name" value="Bac_DnaA_C"/>
    <property type="match status" value="1"/>
</dbReference>
<keyword evidence="6 8" id="KW-0446">Lipid-binding</keyword>
<dbReference type="InterPro" id="IPR020591">
    <property type="entry name" value="Chromosome_initiator_DnaA-like"/>
</dbReference>
<sequence>MSVELWQQCVELLRDELPAQQFNTWIRPLQVEAEGDELRVYAPNRFVLDWVNEKYLSRLLELLGEHGNGIAPALSLLIGSRRSSAPRAAPNAPLAAAVAASQAQAAQTAVVNEPVAAPVAAPAAAEVEQAPSRDSFDSMGESAAAPAPTGRTEQRTVQVEGALKHTSYLNRTFTFENFVEGKSNQLARAAAWQVADNPKHGYNPLFLYGGVGLGKTHLMHAVGNHLLKKNPNAKVVYLHSERFVADMVKALQLNAINEFKRFYRSVDALLIDDIQFFARKERSQEEFFHTFNALLEGGQQVILTSDRYPKEIEGLEERLKSRFGWGLTVAVEPPELETRVAILMKKADQAKVDLPHDAAFFIAQRIRSNVRELEGALKRVIAHSHFMGRDITIELIRESLKDLLALQDKLVSVDNIQRTVAEYYKIKISDLLSKRRSRSVARPRQVAMALSKELTNHSLPEIGDVFGGRDHTTVLHACRKINELKESDADIREDYKNLLRTLTT</sequence>
<evidence type="ECO:0000259" key="14">
    <source>
        <dbReference type="SMART" id="SM00760"/>
    </source>
</evidence>
<protein>
    <recommendedName>
        <fullName evidence="8 9">Chromosomal replication initiator protein DnaA</fullName>
    </recommendedName>
</protein>
<comment type="similarity">
    <text evidence="1 8 11">Belongs to the DnaA family.</text>
</comment>
<gene>
    <name evidence="8" type="primary">dnaA</name>
    <name evidence="15" type="ORF">DM813_03515</name>
</gene>
<keyword evidence="4 8" id="KW-0547">Nucleotide-binding</keyword>
<keyword evidence="5 8" id="KW-0067">ATP-binding</keyword>
<evidence type="ECO:0000256" key="12">
    <source>
        <dbReference type="SAM" id="MobiDB-lite"/>
    </source>
</evidence>
<dbReference type="PANTHER" id="PTHR30050">
    <property type="entry name" value="CHROMOSOMAL REPLICATION INITIATOR PROTEIN DNAA"/>
    <property type="match status" value="1"/>
</dbReference>
<dbReference type="PROSITE" id="PS01008">
    <property type="entry name" value="DNAA"/>
    <property type="match status" value="1"/>
</dbReference>
<evidence type="ECO:0000256" key="1">
    <source>
        <dbReference type="ARBA" id="ARBA00006583"/>
    </source>
</evidence>
<dbReference type="SUPFAM" id="SSF52540">
    <property type="entry name" value="P-loop containing nucleoside triphosphate hydrolases"/>
    <property type="match status" value="1"/>
</dbReference>
<dbReference type="EMBL" id="QJRG01000033">
    <property type="protein sequence ID" value="RWU26913.1"/>
    <property type="molecule type" value="Genomic_DNA"/>
</dbReference>
<comment type="caution">
    <text evidence="15">The sequence shown here is derived from an EMBL/GenBank/DDBJ whole genome shotgun (WGS) entry which is preliminary data.</text>
</comment>
<dbReference type="InterPro" id="IPR038454">
    <property type="entry name" value="DnaA_N_sf"/>
</dbReference>
<keyword evidence="2 8" id="KW-0963">Cytoplasm</keyword>
<dbReference type="GO" id="GO:0005524">
    <property type="term" value="F:ATP binding"/>
    <property type="evidence" value="ECO:0007669"/>
    <property type="project" value="UniProtKB-UniRule"/>
</dbReference>
<dbReference type="InterPro" id="IPR018312">
    <property type="entry name" value="Chromosome_initiator_DnaA_CS"/>
</dbReference>
<dbReference type="InterPro" id="IPR001957">
    <property type="entry name" value="Chromosome_initiator_DnaA"/>
</dbReference>
<dbReference type="FunFam" id="1.10.1750.10:FF:000001">
    <property type="entry name" value="Chromosomal replication initiator protein DnaA"/>
    <property type="match status" value="1"/>
</dbReference>
<organism evidence="15 16">
    <name type="scientific">Pseudomonas alkylphenolica</name>
    <dbReference type="NCBI Taxonomy" id="237609"/>
    <lineage>
        <taxon>Bacteria</taxon>
        <taxon>Pseudomonadati</taxon>
        <taxon>Pseudomonadota</taxon>
        <taxon>Gammaproteobacteria</taxon>
        <taxon>Pseudomonadales</taxon>
        <taxon>Pseudomonadaceae</taxon>
        <taxon>Pseudomonas</taxon>
    </lineage>
</organism>
<dbReference type="InterPro" id="IPR024633">
    <property type="entry name" value="DnaA_N_dom"/>
</dbReference>
<evidence type="ECO:0000256" key="3">
    <source>
        <dbReference type="ARBA" id="ARBA00022705"/>
    </source>
</evidence>
<dbReference type="InterPro" id="IPR010921">
    <property type="entry name" value="Trp_repressor/repl_initiator"/>
</dbReference>
<feature type="binding site" evidence="8">
    <location>
        <position position="215"/>
    </location>
    <ligand>
        <name>ATP</name>
        <dbReference type="ChEBI" id="CHEBI:30616"/>
    </ligand>
</feature>
<dbReference type="SUPFAM" id="SSF48295">
    <property type="entry name" value="TrpR-like"/>
    <property type="match status" value="1"/>
</dbReference>